<dbReference type="Pfam" id="PF08265">
    <property type="entry name" value="YL1_C"/>
    <property type="match status" value="1"/>
</dbReference>
<dbReference type="PANTHER" id="PTHR13275:SF4">
    <property type="entry name" value="VACUOLAR PROTEIN SORTING-ASSOCIATED PROTEIN 72 HOMOLOG"/>
    <property type="match status" value="1"/>
</dbReference>
<organism evidence="4 5">
    <name type="scientific">Rhizophlyctis rosea</name>
    <dbReference type="NCBI Taxonomy" id="64517"/>
    <lineage>
        <taxon>Eukaryota</taxon>
        <taxon>Fungi</taxon>
        <taxon>Fungi incertae sedis</taxon>
        <taxon>Chytridiomycota</taxon>
        <taxon>Chytridiomycota incertae sedis</taxon>
        <taxon>Chytridiomycetes</taxon>
        <taxon>Rhizophlyctidales</taxon>
        <taxon>Rhizophlyctidaceae</taxon>
        <taxon>Rhizophlyctis</taxon>
    </lineage>
</organism>
<dbReference type="SMART" id="SM00993">
    <property type="entry name" value="YL1_C"/>
    <property type="match status" value="1"/>
</dbReference>
<evidence type="ECO:0000313" key="5">
    <source>
        <dbReference type="Proteomes" id="UP001212841"/>
    </source>
</evidence>
<dbReference type="GO" id="GO:0005634">
    <property type="term" value="C:nucleus"/>
    <property type="evidence" value="ECO:0007669"/>
    <property type="project" value="TreeGrafter"/>
</dbReference>
<name>A0AAD5X1J0_9FUNG</name>
<dbReference type="Pfam" id="PF05764">
    <property type="entry name" value="YL1"/>
    <property type="match status" value="1"/>
</dbReference>
<dbReference type="EMBL" id="JADGJD010001222">
    <property type="protein sequence ID" value="KAJ3045616.1"/>
    <property type="molecule type" value="Genomic_DNA"/>
</dbReference>
<evidence type="ECO:0000313" key="4">
    <source>
        <dbReference type="EMBL" id="KAJ3045616.1"/>
    </source>
</evidence>
<feature type="region of interest" description="Disordered" evidence="2">
    <location>
        <begin position="359"/>
        <end position="399"/>
    </location>
</feature>
<feature type="domain" description="Vps72/YL1 C-terminal" evidence="3">
    <location>
        <begin position="296"/>
        <end position="325"/>
    </location>
</feature>
<protein>
    <submittedName>
        <fullName evidence="4">Vacuolar protein sorting-associated protein 72</fullName>
    </submittedName>
</protein>
<comment type="caution">
    <text evidence="4">The sequence shown here is derived from an EMBL/GenBank/DDBJ whole genome shotgun (WGS) entry which is preliminary data.</text>
</comment>
<evidence type="ECO:0000259" key="3">
    <source>
        <dbReference type="SMART" id="SM00993"/>
    </source>
</evidence>
<evidence type="ECO:0000256" key="2">
    <source>
        <dbReference type="SAM" id="MobiDB-lite"/>
    </source>
</evidence>
<sequence>MSATRERRQNAGSRMRALIQEQVEAEELFEEVENDEDFAGVEEEDVFDSDFASSDEEEAVPDEEAAIIAEEKTDRKRAQQQRQKQTSLPIPPKRQPVSAGAKQNAKSVRIKEAAVQRIKRLGEVSLISGPRQSGRTATVANKQLLVQKMEESNKRKATIPKKERIIERDLTQAELLLEAKQTELKNIESLQSALLLEEETKRKQAKKVVQYLGPTIRYQSFVDIVPDEPTDGMIVDVDGDTMMDVEMGDEVPGGRGGEGGGSRRLERCERSLMTFMHMESDPWEHWKQRPRKPETHICAVTGLPARFRHPRLDIPYANAEAYKVLEDLAHQQYVWSPILNAYVHGFDVSVPKAMDGMPQWVGSTHGRIPKKPRPPPAPTPASPATPATAPDSPATPAALIVDTPDAAVDTPDAAVNIES</sequence>
<feature type="compositionally biased region" description="Low complexity" evidence="2">
    <location>
        <begin position="384"/>
        <end position="399"/>
    </location>
</feature>
<keyword evidence="5" id="KW-1185">Reference proteome</keyword>
<feature type="compositionally biased region" description="Acidic residues" evidence="2">
    <location>
        <begin position="30"/>
        <end position="65"/>
    </location>
</feature>
<reference evidence="4" key="1">
    <citation type="submission" date="2020-05" db="EMBL/GenBank/DDBJ databases">
        <title>Phylogenomic resolution of chytrid fungi.</title>
        <authorList>
            <person name="Stajich J.E."/>
            <person name="Amses K."/>
            <person name="Simmons R."/>
            <person name="Seto K."/>
            <person name="Myers J."/>
            <person name="Bonds A."/>
            <person name="Quandt C.A."/>
            <person name="Barry K."/>
            <person name="Liu P."/>
            <person name="Grigoriev I."/>
            <person name="Longcore J.E."/>
            <person name="James T.Y."/>
        </authorList>
    </citation>
    <scope>NUCLEOTIDE SEQUENCE</scope>
    <source>
        <strain evidence="4">JEL0318</strain>
    </source>
</reference>
<dbReference type="PANTHER" id="PTHR13275">
    <property type="entry name" value="YL-1 PROTEIN TRANSCRIPTION FACTOR-LIKE 1"/>
    <property type="match status" value="1"/>
</dbReference>
<feature type="compositionally biased region" description="Pro residues" evidence="2">
    <location>
        <begin position="374"/>
        <end position="383"/>
    </location>
</feature>
<evidence type="ECO:0000256" key="1">
    <source>
        <dbReference type="ARBA" id="ARBA00006832"/>
    </source>
</evidence>
<comment type="similarity">
    <text evidence="1">Belongs to the VPS72/YL1 family.</text>
</comment>
<proteinExistence type="inferred from homology"/>
<accession>A0AAD5X1J0</accession>
<dbReference type="Proteomes" id="UP001212841">
    <property type="component" value="Unassembled WGS sequence"/>
</dbReference>
<dbReference type="AlphaFoldDB" id="A0AAD5X1J0"/>
<gene>
    <name evidence="4" type="primary">VPS72</name>
    <name evidence="4" type="ORF">HK097_001169</name>
</gene>
<feature type="region of interest" description="Disordered" evidence="2">
    <location>
        <begin position="30"/>
        <end position="105"/>
    </location>
</feature>
<dbReference type="InterPro" id="IPR046757">
    <property type="entry name" value="YL1_N"/>
</dbReference>
<dbReference type="InterPro" id="IPR013272">
    <property type="entry name" value="Vps72/YL1_C"/>
</dbReference>